<dbReference type="RefSeq" id="WP_069958772.1">
    <property type="nucleotide sequence ID" value="NZ_MCGG01000052.1"/>
</dbReference>
<accession>A0A1E5Q589</accession>
<sequence>MSNTGGPVDNSSHVLAIMSLYTDLATSPDIDFGWAKGKENARRLGYDERWLNALPAIIWESSAAVGCPFNLGDILPGQTVVDLGCGAGTDLCIAALLCGKTGKAIGFDVTPAMVNKAKSNAHVLGLGHIEAFEADFSALPLDDESADVVISNGSINLSPSKSAVFAEAFRVLKSGGRLQFADMVRSQVPAELPADQCESWADCVSGTVAPEAYIKMLQQVGFRDAELVGFSDYSTAETTVGALFRAIKS</sequence>
<dbReference type="EMBL" id="MCGG01000052">
    <property type="protein sequence ID" value="OEJ65313.1"/>
    <property type="molecule type" value="Genomic_DNA"/>
</dbReference>
<evidence type="ECO:0000313" key="2">
    <source>
        <dbReference type="EMBL" id="OEJ65313.1"/>
    </source>
</evidence>
<name>A0A1E5Q589_9PROT</name>
<evidence type="ECO:0000259" key="1">
    <source>
        <dbReference type="Pfam" id="PF13847"/>
    </source>
</evidence>
<proteinExistence type="predicted"/>
<dbReference type="PANTHER" id="PTHR43591">
    <property type="entry name" value="METHYLTRANSFERASE"/>
    <property type="match status" value="1"/>
</dbReference>
<keyword evidence="3" id="KW-1185">Reference proteome</keyword>
<dbReference type="PANTHER" id="PTHR43591:SF24">
    <property type="entry name" value="2-METHOXY-6-POLYPRENYL-1,4-BENZOQUINOL METHYLASE, MITOCHONDRIAL"/>
    <property type="match status" value="1"/>
</dbReference>
<dbReference type="STRING" id="28181.BEN30_14415"/>
<gene>
    <name evidence="2" type="ORF">BEN30_14415</name>
</gene>
<dbReference type="AlphaFoldDB" id="A0A1E5Q589"/>
<dbReference type="GO" id="GO:0008168">
    <property type="term" value="F:methyltransferase activity"/>
    <property type="evidence" value="ECO:0007669"/>
    <property type="project" value="TreeGrafter"/>
</dbReference>
<dbReference type="Pfam" id="PF13847">
    <property type="entry name" value="Methyltransf_31"/>
    <property type="match status" value="1"/>
</dbReference>
<evidence type="ECO:0000313" key="3">
    <source>
        <dbReference type="Proteomes" id="UP000095347"/>
    </source>
</evidence>
<feature type="domain" description="Methyltransferase" evidence="1">
    <location>
        <begin position="77"/>
        <end position="220"/>
    </location>
</feature>
<dbReference type="SUPFAM" id="SSF53335">
    <property type="entry name" value="S-adenosyl-L-methionine-dependent methyltransferases"/>
    <property type="match status" value="1"/>
</dbReference>
<dbReference type="InterPro" id="IPR025714">
    <property type="entry name" value="Methyltranfer_dom"/>
</dbReference>
<organism evidence="2 3">
    <name type="scientific">Magnetovibrio blakemorei</name>
    <dbReference type="NCBI Taxonomy" id="28181"/>
    <lineage>
        <taxon>Bacteria</taxon>
        <taxon>Pseudomonadati</taxon>
        <taxon>Pseudomonadota</taxon>
        <taxon>Alphaproteobacteria</taxon>
        <taxon>Rhodospirillales</taxon>
        <taxon>Magnetovibrionaceae</taxon>
        <taxon>Magnetovibrio</taxon>
    </lineage>
</organism>
<dbReference type="OrthoDB" id="9777638at2"/>
<comment type="caution">
    <text evidence="2">The sequence shown here is derived from an EMBL/GenBank/DDBJ whole genome shotgun (WGS) entry which is preliminary data.</text>
</comment>
<reference evidence="3" key="1">
    <citation type="submission" date="2016-07" db="EMBL/GenBank/DDBJ databases">
        <authorList>
            <person name="Florea S."/>
            <person name="Webb J.S."/>
            <person name="Jaromczyk J."/>
            <person name="Schardl C.L."/>
        </authorList>
    </citation>
    <scope>NUCLEOTIDE SEQUENCE [LARGE SCALE GENOMIC DNA]</scope>
    <source>
        <strain evidence="3">MV-1</strain>
    </source>
</reference>
<dbReference type="CDD" id="cd02440">
    <property type="entry name" value="AdoMet_MTases"/>
    <property type="match status" value="1"/>
</dbReference>
<dbReference type="Proteomes" id="UP000095347">
    <property type="component" value="Unassembled WGS sequence"/>
</dbReference>
<dbReference type="Gene3D" id="3.40.50.150">
    <property type="entry name" value="Vaccinia Virus protein VP39"/>
    <property type="match status" value="1"/>
</dbReference>
<protein>
    <recommendedName>
        <fullName evidence="1">Methyltransferase domain-containing protein</fullName>
    </recommendedName>
</protein>
<dbReference type="InterPro" id="IPR029063">
    <property type="entry name" value="SAM-dependent_MTases_sf"/>
</dbReference>